<organism evidence="2 3">
    <name type="scientific">Eragrostis curvula</name>
    <name type="common">weeping love grass</name>
    <dbReference type="NCBI Taxonomy" id="38414"/>
    <lineage>
        <taxon>Eukaryota</taxon>
        <taxon>Viridiplantae</taxon>
        <taxon>Streptophyta</taxon>
        <taxon>Embryophyta</taxon>
        <taxon>Tracheophyta</taxon>
        <taxon>Spermatophyta</taxon>
        <taxon>Magnoliopsida</taxon>
        <taxon>Liliopsida</taxon>
        <taxon>Poales</taxon>
        <taxon>Poaceae</taxon>
        <taxon>PACMAD clade</taxon>
        <taxon>Chloridoideae</taxon>
        <taxon>Eragrostideae</taxon>
        <taxon>Eragrostidinae</taxon>
        <taxon>Eragrostis</taxon>
    </lineage>
</organism>
<reference evidence="2 3" key="1">
    <citation type="journal article" date="2019" name="Sci. Rep.">
        <title>A high-quality genome of Eragrostis curvula grass provides insights into Poaceae evolution and supports new strategies to enhance forage quality.</title>
        <authorList>
            <person name="Carballo J."/>
            <person name="Santos B.A.C.M."/>
            <person name="Zappacosta D."/>
            <person name="Garbus I."/>
            <person name="Selva J.P."/>
            <person name="Gallo C.A."/>
            <person name="Diaz A."/>
            <person name="Albertini E."/>
            <person name="Caccamo M."/>
            <person name="Echenique V."/>
        </authorList>
    </citation>
    <scope>NUCLEOTIDE SEQUENCE [LARGE SCALE GENOMIC DNA]</scope>
    <source>
        <strain evidence="3">cv. Victoria</strain>
        <tissue evidence="2">Leaf</tissue>
    </source>
</reference>
<keyword evidence="3" id="KW-1185">Reference proteome</keyword>
<feature type="compositionally biased region" description="Acidic residues" evidence="1">
    <location>
        <begin position="116"/>
        <end position="129"/>
    </location>
</feature>
<feature type="region of interest" description="Disordered" evidence="1">
    <location>
        <begin position="38"/>
        <end position="69"/>
    </location>
</feature>
<dbReference type="Proteomes" id="UP000324897">
    <property type="component" value="Chromosome 6"/>
</dbReference>
<dbReference type="EMBL" id="RWGY01000002">
    <property type="protein sequence ID" value="TVU49830.1"/>
    <property type="molecule type" value="Genomic_DNA"/>
</dbReference>
<evidence type="ECO:0000313" key="3">
    <source>
        <dbReference type="Proteomes" id="UP000324897"/>
    </source>
</evidence>
<proteinExistence type="predicted"/>
<name>A0A5J9WR83_9POAL</name>
<comment type="caution">
    <text evidence="2">The sequence shown here is derived from an EMBL/GenBank/DDBJ whole genome shotgun (WGS) entry which is preliminary data.</text>
</comment>
<feature type="compositionally biased region" description="Low complexity" evidence="1">
    <location>
        <begin position="105"/>
        <end position="115"/>
    </location>
</feature>
<feature type="region of interest" description="Disordered" evidence="1">
    <location>
        <begin position="105"/>
        <end position="138"/>
    </location>
</feature>
<accession>A0A5J9WR83</accession>
<gene>
    <name evidence="2" type="ORF">EJB05_01168</name>
</gene>
<protein>
    <submittedName>
        <fullName evidence="2">Uncharacterized protein</fullName>
    </submittedName>
</protein>
<feature type="compositionally biased region" description="Basic and acidic residues" evidence="1">
    <location>
        <begin position="60"/>
        <end position="69"/>
    </location>
</feature>
<evidence type="ECO:0000256" key="1">
    <source>
        <dbReference type="SAM" id="MobiDB-lite"/>
    </source>
</evidence>
<dbReference type="AlphaFoldDB" id="A0A5J9WR83"/>
<dbReference type="InterPro" id="IPR011989">
    <property type="entry name" value="ARM-like"/>
</dbReference>
<dbReference type="Gene3D" id="1.25.10.10">
    <property type="entry name" value="Leucine-rich Repeat Variant"/>
    <property type="match status" value="1"/>
</dbReference>
<evidence type="ECO:0000313" key="2">
    <source>
        <dbReference type="EMBL" id="TVU49830.1"/>
    </source>
</evidence>
<dbReference type="OrthoDB" id="551672at2759"/>
<sequence length="232" mass="26263">MTYDQHDYEMDNGKPRPINQDMLHGLSIVEHECPDPMQGHSAEANGNVCLPDNQLVTSDSRSKQHDSMRLESVGVAQNEQQQHQDVMVQEEAPLPQLDEQEQEAAQLEEQQQQYLDELEEEEEEEEEEAAAALQEQQDQDNLEQAVAWLRSENECVAACAMDIVAQYVSVNGENSVLRACAVELDDRLRSVNEVLHVIEEFSGVAMDIQEEPQEEDNQPLEPWHLLCLAASV</sequence>
<dbReference type="Gramene" id="TVU49830">
    <property type="protein sequence ID" value="TVU49830"/>
    <property type="gene ID" value="EJB05_01168"/>
</dbReference>